<dbReference type="Pfam" id="PF04739">
    <property type="entry name" value="AMPKBI"/>
    <property type="match status" value="1"/>
</dbReference>
<gene>
    <name evidence="3" type="ORF">H5410_011992</name>
</gene>
<dbReference type="PANTHER" id="PTHR46316:SF9">
    <property type="entry name" value="SNF1-RELATED PROTEIN KINASE REGULATORY SUBUNIT BETA-1"/>
    <property type="match status" value="1"/>
</dbReference>
<dbReference type="PANTHER" id="PTHR46316">
    <property type="entry name" value="SNF1-RELATED PROTEIN KINASE REGULATORY SUBUNIT BETA-1"/>
    <property type="match status" value="1"/>
</dbReference>
<dbReference type="EMBL" id="JACXVP010000002">
    <property type="protein sequence ID" value="KAG5626774.1"/>
    <property type="molecule type" value="Genomic_DNA"/>
</dbReference>
<comment type="similarity">
    <text evidence="1">Belongs to the 5'-AMP-activated protein kinase beta subunit family.</text>
</comment>
<proteinExistence type="inferred from homology"/>
<reference evidence="3 4" key="1">
    <citation type="submission" date="2020-09" db="EMBL/GenBank/DDBJ databases">
        <title>De no assembly of potato wild relative species, Solanum commersonii.</title>
        <authorList>
            <person name="Cho K."/>
        </authorList>
    </citation>
    <scope>NUCLEOTIDE SEQUENCE [LARGE SCALE GENOMIC DNA]</scope>
    <source>
        <strain evidence="3">LZ3.2</strain>
        <tissue evidence="3">Leaf</tissue>
    </source>
</reference>
<sequence>MANIIKFVDNVPENLESVAEFEAPPSPDSSYAQTLLGDEDFAKEPVAVPPQLHLTVLGSENSEEAPSSPKPQHVVLNHLFIEKGWASQSVVALDCNCHKLRRDEESVTWKDERFQKEFDLRNRSQKDQDASSSKTCRIQGRYENWRSYSKKDQAFGDARVGIGCYWNRWFQ</sequence>
<dbReference type="InterPro" id="IPR006828">
    <property type="entry name" value="ASC_dom"/>
</dbReference>
<evidence type="ECO:0000313" key="4">
    <source>
        <dbReference type="Proteomes" id="UP000824120"/>
    </source>
</evidence>
<dbReference type="OrthoDB" id="531008at2759"/>
<dbReference type="InterPro" id="IPR043554">
    <property type="entry name" value="KINB"/>
</dbReference>
<dbReference type="InterPro" id="IPR037256">
    <property type="entry name" value="ASC_dom_sf"/>
</dbReference>
<evidence type="ECO:0000313" key="3">
    <source>
        <dbReference type="EMBL" id="KAG5626774.1"/>
    </source>
</evidence>
<dbReference type="AlphaFoldDB" id="A0A9J6AQB5"/>
<evidence type="ECO:0000256" key="1">
    <source>
        <dbReference type="ARBA" id="ARBA00010926"/>
    </source>
</evidence>
<name>A0A9J6AQB5_SOLCO</name>
<dbReference type="Proteomes" id="UP000824120">
    <property type="component" value="Chromosome 2"/>
</dbReference>
<accession>A0A9J6AQB5</accession>
<dbReference type="SMART" id="SM01010">
    <property type="entry name" value="AMPKBI"/>
    <property type="match status" value="1"/>
</dbReference>
<keyword evidence="4" id="KW-1185">Reference proteome</keyword>
<dbReference type="SUPFAM" id="SSF160219">
    <property type="entry name" value="AMPKBI-like"/>
    <property type="match status" value="1"/>
</dbReference>
<organism evidence="3 4">
    <name type="scientific">Solanum commersonii</name>
    <name type="common">Commerson's wild potato</name>
    <name type="synonym">Commerson's nightshade</name>
    <dbReference type="NCBI Taxonomy" id="4109"/>
    <lineage>
        <taxon>Eukaryota</taxon>
        <taxon>Viridiplantae</taxon>
        <taxon>Streptophyta</taxon>
        <taxon>Embryophyta</taxon>
        <taxon>Tracheophyta</taxon>
        <taxon>Spermatophyta</taxon>
        <taxon>Magnoliopsida</taxon>
        <taxon>eudicotyledons</taxon>
        <taxon>Gunneridae</taxon>
        <taxon>Pentapetalae</taxon>
        <taxon>asterids</taxon>
        <taxon>lamiids</taxon>
        <taxon>Solanales</taxon>
        <taxon>Solanaceae</taxon>
        <taxon>Solanoideae</taxon>
        <taxon>Solaneae</taxon>
        <taxon>Solanum</taxon>
    </lineage>
</organism>
<evidence type="ECO:0000259" key="2">
    <source>
        <dbReference type="SMART" id="SM01010"/>
    </source>
</evidence>
<comment type="caution">
    <text evidence="3">The sequence shown here is derived from an EMBL/GenBank/DDBJ whole genome shotgun (WGS) entry which is preliminary data.</text>
</comment>
<dbReference type="Gene3D" id="6.20.250.60">
    <property type="match status" value="1"/>
</dbReference>
<feature type="domain" description="Association with the SNF1 complex (ASC)" evidence="2">
    <location>
        <begin position="24"/>
        <end position="97"/>
    </location>
</feature>
<protein>
    <recommendedName>
        <fullName evidence="2">Association with the SNF1 complex (ASC) domain-containing protein</fullName>
    </recommendedName>
</protein>
<dbReference type="GO" id="GO:0005737">
    <property type="term" value="C:cytoplasm"/>
    <property type="evidence" value="ECO:0007669"/>
    <property type="project" value="UniProtKB-ARBA"/>
</dbReference>